<dbReference type="WBParaSite" id="Hba_14717">
    <property type="protein sequence ID" value="Hba_14717"/>
    <property type="gene ID" value="Hba_14717"/>
</dbReference>
<name>A0A1I7XB17_HETBA</name>
<evidence type="ECO:0000313" key="1">
    <source>
        <dbReference type="Proteomes" id="UP000095283"/>
    </source>
</evidence>
<evidence type="ECO:0000313" key="2">
    <source>
        <dbReference type="WBParaSite" id="Hba_14717"/>
    </source>
</evidence>
<dbReference type="AlphaFoldDB" id="A0A1I7XB17"/>
<protein>
    <submittedName>
        <fullName evidence="2">HNH endonuclease</fullName>
    </submittedName>
</protein>
<sequence>MSPRKTRKKHGKERLKSDVFCGVCGEILPSGGGVELPPRPYRRAYLRRLKCGEDEVNRLMAKGEFLICYRHYHPEALRPSKHGYSVSDWNRFKIVGYSK</sequence>
<keyword evidence="1" id="KW-1185">Reference proteome</keyword>
<dbReference type="Proteomes" id="UP000095283">
    <property type="component" value="Unplaced"/>
</dbReference>
<organism evidence="1 2">
    <name type="scientific">Heterorhabditis bacteriophora</name>
    <name type="common">Entomopathogenic nematode worm</name>
    <dbReference type="NCBI Taxonomy" id="37862"/>
    <lineage>
        <taxon>Eukaryota</taxon>
        <taxon>Metazoa</taxon>
        <taxon>Ecdysozoa</taxon>
        <taxon>Nematoda</taxon>
        <taxon>Chromadorea</taxon>
        <taxon>Rhabditida</taxon>
        <taxon>Rhabditina</taxon>
        <taxon>Rhabditomorpha</taxon>
        <taxon>Strongyloidea</taxon>
        <taxon>Heterorhabditidae</taxon>
        <taxon>Heterorhabditis</taxon>
    </lineage>
</organism>
<accession>A0A1I7XB17</accession>
<proteinExistence type="predicted"/>
<reference evidence="2" key="1">
    <citation type="submission" date="2016-11" db="UniProtKB">
        <authorList>
            <consortium name="WormBaseParasite"/>
        </authorList>
    </citation>
    <scope>IDENTIFICATION</scope>
</reference>